<gene>
    <name evidence="10 18" type="primary">lon</name>
    <name evidence="18" type="ORF">CPBP_00982</name>
</gene>
<name>A0A7L9RUA8_9PROT</name>
<dbReference type="InterPro" id="IPR054594">
    <property type="entry name" value="Lon_lid"/>
</dbReference>
<evidence type="ECO:0000256" key="11">
    <source>
        <dbReference type="PIRNR" id="PIRNR001174"/>
    </source>
</evidence>
<dbReference type="PIRSF" id="PIRSF001174">
    <property type="entry name" value="Lon_proteas"/>
    <property type="match status" value="1"/>
</dbReference>
<dbReference type="RefSeq" id="WP_350331754.1">
    <property type="nucleotide sequence ID" value="NZ_CP054719.1"/>
</dbReference>
<dbReference type="PANTHER" id="PTHR10046">
    <property type="entry name" value="ATP DEPENDENT LON PROTEASE FAMILY MEMBER"/>
    <property type="match status" value="1"/>
</dbReference>
<dbReference type="InterPro" id="IPR027543">
    <property type="entry name" value="Lon_bac"/>
</dbReference>
<dbReference type="PRINTS" id="PR00830">
    <property type="entry name" value="ENDOLAPTASE"/>
</dbReference>
<protein>
    <recommendedName>
        <fullName evidence="10 11">Lon protease</fullName>
        <ecNumber evidence="10 11">3.4.21.53</ecNumber>
    </recommendedName>
    <alternativeName>
        <fullName evidence="10">ATP-dependent protease La</fullName>
    </alternativeName>
</protein>
<dbReference type="Proteomes" id="UP000594001">
    <property type="component" value="Chromosome"/>
</dbReference>
<evidence type="ECO:0000256" key="8">
    <source>
        <dbReference type="ARBA" id="ARBA00023016"/>
    </source>
</evidence>
<dbReference type="Pfam" id="PF05362">
    <property type="entry name" value="Lon_C"/>
    <property type="match status" value="1"/>
</dbReference>
<dbReference type="CDD" id="cd19500">
    <property type="entry name" value="RecA-like_Lon"/>
    <property type="match status" value="1"/>
</dbReference>
<feature type="domain" description="Lon proteolytic" evidence="16">
    <location>
        <begin position="587"/>
        <end position="768"/>
    </location>
</feature>
<dbReference type="Pfam" id="PF00004">
    <property type="entry name" value="AAA"/>
    <property type="match status" value="1"/>
</dbReference>
<dbReference type="FunFam" id="1.20.5.5270:FF:000002">
    <property type="entry name" value="Lon protease homolog"/>
    <property type="match status" value="1"/>
</dbReference>
<feature type="active site" evidence="10 12">
    <location>
        <position position="674"/>
    </location>
</feature>
<dbReference type="PROSITE" id="PS01046">
    <property type="entry name" value="LON_SER"/>
    <property type="match status" value="1"/>
</dbReference>
<dbReference type="InterPro" id="IPR015947">
    <property type="entry name" value="PUA-like_sf"/>
</dbReference>
<comment type="subcellular location">
    <subcellularLocation>
        <location evidence="1 10 11">Cytoplasm</location>
    </subcellularLocation>
</comment>
<dbReference type="NCBIfam" id="TIGR00763">
    <property type="entry name" value="lon"/>
    <property type="match status" value="1"/>
</dbReference>
<evidence type="ECO:0000256" key="13">
    <source>
        <dbReference type="PIRSR" id="PIRSR001174-2"/>
    </source>
</evidence>
<dbReference type="InterPro" id="IPR014721">
    <property type="entry name" value="Ribsml_uS5_D2-typ_fold_subgr"/>
</dbReference>
<dbReference type="SMART" id="SM00382">
    <property type="entry name" value="AAA"/>
    <property type="match status" value="1"/>
</dbReference>
<evidence type="ECO:0000313" key="18">
    <source>
        <dbReference type="EMBL" id="QOL20200.1"/>
    </source>
</evidence>
<evidence type="ECO:0000256" key="6">
    <source>
        <dbReference type="ARBA" id="ARBA00022825"/>
    </source>
</evidence>
<keyword evidence="6 10" id="KW-0720">Serine protease</keyword>
<dbReference type="InterPro" id="IPR003959">
    <property type="entry name" value="ATPase_AAA_core"/>
</dbReference>
<evidence type="ECO:0000259" key="17">
    <source>
        <dbReference type="PROSITE" id="PS51787"/>
    </source>
</evidence>
<feature type="binding site" evidence="10 13">
    <location>
        <begin position="352"/>
        <end position="359"/>
    </location>
    <ligand>
        <name>ATP</name>
        <dbReference type="ChEBI" id="CHEBI:30616"/>
    </ligand>
</feature>
<dbReference type="Pfam" id="PF22667">
    <property type="entry name" value="Lon_lid"/>
    <property type="match status" value="1"/>
</dbReference>
<comment type="similarity">
    <text evidence="10 11 14 15">Belongs to the peptidase S16 family.</text>
</comment>
<dbReference type="GO" id="GO:0004252">
    <property type="term" value="F:serine-type endopeptidase activity"/>
    <property type="evidence" value="ECO:0007669"/>
    <property type="project" value="UniProtKB-UniRule"/>
</dbReference>
<dbReference type="GO" id="GO:0005737">
    <property type="term" value="C:cytoplasm"/>
    <property type="evidence" value="ECO:0007669"/>
    <property type="project" value="UniProtKB-SubCell"/>
</dbReference>
<evidence type="ECO:0000259" key="16">
    <source>
        <dbReference type="PROSITE" id="PS51786"/>
    </source>
</evidence>
<keyword evidence="5 10" id="KW-0378">Hydrolase</keyword>
<dbReference type="GO" id="GO:0016887">
    <property type="term" value="F:ATP hydrolysis activity"/>
    <property type="evidence" value="ECO:0007669"/>
    <property type="project" value="UniProtKB-UniRule"/>
</dbReference>
<dbReference type="InterPro" id="IPR003593">
    <property type="entry name" value="AAA+_ATPase"/>
</dbReference>
<dbReference type="SUPFAM" id="SSF54211">
    <property type="entry name" value="Ribosomal protein S5 domain 2-like"/>
    <property type="match status" value="1"/>
</dbReference>
<dbReference type="GO" id="GO:0006515">
    <property type="term" value="P:protein quality control for misfolded or incompletely synthesized proteins"/>
    <property type="evidence" value="ECO:0007669"/>
    <property type="project" value="UniProtKB-UniRule"/>
</dbReference>
<organism evidence="18 19">
    <name type="scientific">Candidatus Bodocaedibacter vickermanii</name>
    <dbReference type="NCBI Taxonomy" id="2741701"/>
    <lineage>
        <taxon>Bacteria</taxon>
        <taxon>Pseudomonadati</taxon>
        <taxon>Pseudomonadota</taxon>
        <taxon>Alphaproteobacteria</taxon>
        <taxon>Holosporales</taxon>
        <taxon>Candidatus Paracaedibacteraceae</taxon>
        <taxon>Candidatus Bodocaedibacter</taxon>
    </lineage>
</organism>
<comment type="function">
    <text evidence="10">ATP-dependent serine protease that mediates the selective degradation of mutant and abnormal proteins as well as certain short-lived regulatory proteins. Required for cellular homeostasis and for survival from DNA damage and developmental changes induced by stress. Degrades polypeptides processively to yield small peptide fragments that are 5 to 10 amino acids long. Binds to DNA in a double-stranded, site-specific manner.</text>
</comment>
<dbReference type="KEGG" id="pbal:CPBP_00982"/>
<dbReference type="InterPro" id="IPR046336">
    <property type="entry name" value="Lon_prtase_N_sf"/>
</dbReference>
<dbReference type="InterPro" id="IPR008269">
    <property type="entry name" value="Lon_proteolytic"/>
</dbReference>
<dbReference type="SMART" id="SM00464">
    <property type="entry name" value="LON"/>
    <property type="match status" value="1"/>
</dbReference>
<dbReference type="Gene3D" id="1.20.58.1480">
    <property type="match status" value="1"/>
</dbReference>
<keyword evidence="7 10" id="KW-0067">ATP-binding</keyword>
<comment type="induction">
    <text evidence="10">By heat shock.</text>
</comment>
<evidence type="ECO:0000256" key="5">
    <source>
        <dbReference type="ARBA" id="ARBA00022801"/>
    </source>
</evidence>
<dbReference type="SUPFAM" id="SSF52540">
    <property type="entry name" value="P-loop containing nucleoside triphosphate hydrolases"/>
    <property type="match status" value="1"/>
</dbReference>
<evidence type="ECO:0000256" key="14">
    <source>
        <dbReference type="PROSITE-ProRule" id="PRU01122"/>
    </source>
</evidence>
<evidence type="ECO:0000256" key="7">
    <source>
        <dbReference type="ARBA" id="ARBA00022840"/>
    </source>
</evidence>
<keyword evidence="2 10" id="KW-0963">Cytoplasm</keyword>
<evidence type="ECO:0000256" key="9">
    <source>
        <dbReference type="ARBA" id="ARBA00050665"/>
    </source>
</evidence>
<evidence type="ECO:0000256" key="3">
    <source>
        <dbReference type="ARBA" id="ARBA00022670"/>
    </source>
</evidence>
<evidence type="ECO:0000256" key="10">
    <source>
        <dbReference type="HAMAP-Rule" id="MF_01973"/>
    </source>
</evidence>
<dbReference type="NCBIfam" id="NF008053">
    <property type="entry name" value="PRK10787.1"/>
    <property type="match status" value="1"/>
</dbReference>
<evidence type="ECO:0000256" key="4">
    <source>
        <dbReference type="ARBA" id="ARBA00022741"/>
    </source>
</evidence>
<dbReference type="InterPro" id="IPR004815">
    <property type="entry name" value="Lon_bac/euk-typ"/>
</dbReference>
<dbReference type="InterPro" id="IPR027417">
    <property type="entry name" value="P-loop_NTPase"/>
</dbReference>
<dbReference type="SUPFAM" id="SSF88697">
    <property type="entry name" value="PUA domain-like"/>
    <property type="match status" value="1"/>
</dbReference>
<proteinExistence type="evidence at transcript level"/>
<dbReference type="PROSITE" id="PS51787">
    <property type="entry name" value="LON_N"/>
    <property type="match status" value="1"/>
</dbReference>
<dbReference type="EC" id="3.4.21.53" evidence="10 11"/>
<dbReference type="Gene3D" id="1.20.5.5270">
    <property type="match status" value="1"/>
</dbReference>
<keyword evidence="4 10" id="KW-0547">Nucleotide-binding</keyword>
<evidence type="ECO:0000313" key="19">
    <source>
        <dbReference type="Proteomes" id="UP000594001"/>
    </source>
</evidence>
<dbReference type="GO" id="GO:0004176">
    <property type="term" value="F:ATP-dependent peptidase activity"/>
    <property type="evidence" value="ECO:0007669"/>
    <property type="project" value="UniProtKB-UniRule"/>
</dbReference>
<dbReference type="FunFam" id="3.40.50.300:FF:000021">
    <property type="entry name" value="Lon protease homolog"/>
    <property type="match status" value="1"/>
</dbReference>
<dbReference type="InterPro" id="IPR003111">
    <property type="entry name" value="Lon_prtase_N"/>
</dbReference>
<dbReference type="Pfam" id="PF02190">
    <property type="entry name" value="LON_substr_bdg"/>
    <property type="match status" value="1"/>
</dbReference>
<evidence type="ECO:0000256" key="15">
    <source>
        <dbReference type="RuleBase" id="RU000591"/>
    </source>
</evidence>
<evidence type="ECO:0000256" key="1">
    <source>
        <dbReference type="ARBA" id="ARBA00004496"/>
    </source>
</evidence>
<dbReference type="InterPro" id="IPR008268">
    <property type="entry name" value="Peptidase_S16_AS"/>
</dbReference>
<keyword evidence="19" id="KW-1185">Reference proteome</keyword>
<dbReference type="InterPro" id="IPR020568">
    <property type="entry name" value="Ribosomal_Su5_D2-typ_SF"/>
</dbReference>
<dbReference type="GO" id="GO:0043565">
    <property type="term" value="F:sequence-specific DNA binding"/>
    <property type="evidence" value="ECO:0007669"/>
    <property type="project" value="UniProtKB-UniRule"/>
</dbReference>
<feature type="active site" evidence="10 12">
    <location>
        <position position="717"/>
    </location>
</feature>
<comment type="subunit">
    <text evidence="10 11">Homohexamer. Organized in a ring with a central cavity.</text>
</comment>
<dbReference type="Gene3D" id="1.10.8.60">
    <property type="match status" value="1"/>
</dbReference>
<dbReference type="Gene3D" id="3.40.50.300">
    <property type="entry name" value="P-loop containing nucleotide triphosphate hydrolases"/>
    <property type="match status" value="1"/>
</dbReference>
<evidence type="ECO:0000256" key="2">
    <source>
        <dbReference type="ARBA" id="ARBA00022490"/>
    </source>
</evidence>
<dbReference type="InterPro" id="IPR027065">
    <property type="entry name" value="Lon_Prtase"/>
</dbReference>
<keyword evidence="8 10" id="KW-0346">Stress response</keyword>
<dbReference type="AlphaFoldDB" id="A0A7L9RUA8"/>
<reference evidence="18 19" key="1">
    <citation type="submission" date="2020-06" db="EMBL/GenBank/DDBJ databases">
        <title>The endosymbiont of the kinetoplastid Bodo saltans is a Paracaedibacter-like alpha-proteobacterium possessing a putative toxin-antitoxin system.</title>
        <authorList>
            <person name="Midha S."/>
            <person name="Rigden D.J."/>
            <person name="Siozios S."/>
            <person name="Hurst G.D.D."/>
            <person name="Jackson A.P."/>
        </authorList>
    </citation>
    <scope>NUCLEOTIDE SEQUENCE [LARGE SCALE GENOMIC DNA]</scope>
    <source>
        <strain evidence="18">Lake Konstanz</strain>
    </source>
</reference>
<dbReference type="GO" id="GO:0005524">
    <property type="term" value="F:ATP binding"/>
    <property type="evidence" value="ECO:0007669"/>
    <property type="project" value="UniProtKB-UniRule"/>
</dbReference>
<dbReference type="GO" id="GO:0034605">
    <property type="term" value="P:cellular response to heat"/>
    <property type="evidence" value="ECO:0007669"/>
    <property type="project" value="UniProtKB-UniRule"/>
</dbReference>
<sequence>MAQEIMRLPLLPLRDVVVFPKVIIPLFVGRDHSVKAIEKALENQRQIILVTQKDSETISPKFSDIYTTGILATVLQMLKLPDGTVKVLVEGGERFKITNMFIDDAGYVGEGIPLLQVLENTTELEALKRSVLASFHNYAQFNEKITPEILATLDTIENAAQLADTITTYLEIRLPDKQRVLEILDVQKRLEHLFVLLEAEITLSQVEDKIRNRVKGQMEKNQREYYLNEQLKAIHKELGEEEEDDEFTQITKRINKAKLSPEAKKKAEHELKKLKSMSPMSSEASGIRNYLDWLLSLPWNAPKKLKIDLNKAQKALDEDHEALGKVKERILEHLAVQSRLKSQKGQILCLVGPPGVGKTSLATSIAKAAGRDFVRAALGGVRDESEIRGHRRTYIGSMPGRIIQSLKKVNSSNPVFLLDEIDKLGADWKGDPTSALLEVLDPEQNHTFNDHYLEVDFDLSKVMFIATANTLNMPQPLIDRMEIIRLSGYTELEKIDIAQKHLFKRAVESNGLKKGEFVLEDSALTDIVRYYTREAGVRNLQRDLNKIARKAVRMILEKQTDKVVVTSDNLKDFLGVHKFKYGELESNDQVGVTTGLAWTEVGGEILQIEAVVTPGKGKITMTGKLGDVMQESVQAAHSFIKFRAAEFGIDIARFENSDIHVHVPEGATPKDGPSAGITMCVSIVSAFTGISVRKDIAMTGEVTLRGRVLPIGGLKEKLLAALRSGIKTVLIPEENVKDLEEIPDTIKGGLEIIPVSHVDQVIQQALIEQPKSLVTQDIVIDKKQGETVSVESSSKKRDNVIRH</sequence>
<evidence type="ECO:0000256" key="12">
    <source>
        <dbReference type="PIRSR" id="PIRSR001174-1"/>
    </source>
</evidence>
<keyword evidence="3 10" id="KW-0645">Protease</keyword>
<dbReference type="Gene3D" id="3.30.230.10">
    <property type="match status" value="1"/>
</dbReference>
<comment type="catalytic activity">
    <reaction evidence="9 10 11 14">
        <text>Hydrolysis of proteins in presence of ATP.</text>
        <dbReference type="EC" id="3.4.21.53"/>
    </reaction>
</comment>
<dbReference type="HAMAP" id="MF_01973">
    <property type="entry name" value="lon_bact"/>
    <property type="match status" value="1"/>
</dbReference>
<feature type="domain" description="Lon N-terminal" evidence="17">
    <location>
        <begin position="8"/>
        <end position="201"/>
    </location>
</feature>
<accession>A0A7L9RUA8</accession>
<dbReference type="Gene3D" id="2.30.130.40">
    <property type="entry name" value="LON domain-like"/>
    <property type="match status" value="1"/>
</dbReference>
<dbReference type="PROSITE" id="PS51786">
    <property type="entry name" value="LON_PROTEOLYTIC"/>
    <property type="match status" value="1"/>
</dbReference>
<dbReference type="EMBL" id="CP054719">
    <property type="protein sequence ID" value="QOL20200.1"/>
    <property type="molecule type" value="Genomic_DNA"/>
</dbReference>